<feature type="region of interest" description="Disordered" evidence="1">
    <location>
        <begin position="118"/>
        <end position="179"/>
    </location>
</feature>
<feature type="region of interest" description="Disordered" evidence="1">
    <location>
        <begin position="218"/>
        <end position="264"/>
    </location>
</feature>
<evidence type="ECO:0000256" key="2">
    <source>
        <dbReference type="SAM" id="Phobius"/>
    </source>
</evidence>
<feature type="transmembrane region" description="Helical" evidence="2">
    <location>
        <begin position="67"/>
        <end position="83"/>
    </location>
</feature>
<feature type="transmembrane region" description="Helical" evidence="2">
    <location>
        <begin position="43"/>
        <end position="60"/>
    </location>
</feature>
<dbReference type="InterPro" id="IPR024425">
    <property type="entry name" value="LiaF-like_C"/>
</dbReference>
<evidence type="ECO:0000256" key="1">
    <source>
        <dbReference type="SAM" id="MobiDB-lite"/>
    </source>
</evidence>
<keyword evidence="2" id="KW-0812">Transmembrane</keyword>
<proteinExistence type="predicted"/>
<dbReference type="KEGG" id="pste:PSTEL_09170"/>
<reference evidence="5 6" key="1">
    <citation type="submission" date="2014-08" db="EMBL/GenBank/DDBJ databases">
        <title>Comparative genomics of the Paenibacillus odorifer group.</title>
        <authorList>
            <person name="den Bakker H.C."/>
            <person name="Tsai Y.-C."/>
            <person name="Martin N."/>
            <person name="Korlach J."/>
            <person name="Wiedmann M."/>
        </authorList>
    </citation>
    <scope>NUCLEOTIDE SEQUENCE [LARGE SCALE GENOMIC DNA]</scope>
    <source>
        <strain evidence="5 6">DSM 14472</strain>
    </source>
</reference>
<dbReference type="InterPro" id="IPR054331">
    <property type="entry name" value="LiaF_TM"/>
</dbReference>
<feature type="compositionally biased region" description="Pro residues" evidence="1">
    <location>
        <begin position="119"/>
        <end position="129"/>
    </location>
</feature>
<evidence type="ECO:0008006" key="7">
    <source>
        <dbReference type="Google" id="ProtNLM"/>
    </source>
</evidence>
<dbReference type="EMBL" id="CP009286">
    <property type="protein sequence ID" value="AIQ63237.1"/>
    <property type="molecule type" value="Genomic_DNA"/>
</dbReference>
<feature type="transmembrane region" description="Helical" evidence="2">
    <location>
        <begin position="12"/>
        <end position="31"/>
    </location>
</feature>
<feature type="transmembrane region" description="Helical" evidence="2">
    <location>
        <begin position="95"/>
        <end position="114"/>
    </location>
</feature>
<feature type="domain" description="Cell wall-active antibiotics response LiaF-like C-terminal" evidence="3">
    <location>
        <begin position="270"/>
        <end position="384"/>
    </location>
</feature>
<feature type="domain" description="LiaF transmembrane" evidence="4">
    <location>
        <begin position="12"/>
        <end position="118"/>
    </location>
</feature>
<dbReference type="NCBIfam" id="NF040535">
    <property type="entry name" value="LiaF_C_term"/>
    <property type="match status" value="1"/>
</dbReference>
<evidence type="ECO:0000259" key="4">
    <source>
        <dbReference type="Pfam" id="PF22570"/>
    </source>
</evidence>
<dbReference type="Pfam" id="PF09922">
    <property type="entry name" value="LiaF-like_C"/>
    <property type="match status" value="1"/>
</dbReference>
<dbReference type="HOGENOM" id="CLU_074089_0_0_9"/>
<dbReference type="AlphaFoldDB" id="A0A089LQQ2"/>
<keyword evidence="6" id="KW-1185">Reference proteome</keyword>
<dbReference type="Proteomes" id="UP000029507">
    <property type="component" value="Chromosome"/>
</dbReference>
<keyword evidence="2" id="KW-0472">Membrane</keyword>
<gene>
    <name evidence="5" type="ORF">PSTEL_09170</name>
</gene>
<protein>
    <recommendedName>
        <fullName evidence="7">Cell wall-active antibiotics response protein</fullName>
    </recommendedName>
</protein>
<dbReference type="STRING" id="169760.PSTEL_09170"/>
<accession>A0A089LQQ2</accession>
<name>A0A089LQQ2_9BACL</name>
<keyword evidence="2" id="KW-1133">Transmembrane helix</keyword>
<evidence type="ECO:0000313" key="5">
    <source>
        <dbReference type="EMBL" id="AIQ63237.1"/>
    </source>
</evidence>
<organism evidence="5 6">
    <name type="scientific">Paenibacillus stellifer</name>
    <dbReference type="NCBI Taxonomy" id="169760"/>
    <lineage>
        <taxon>Bacteria</taxon>
        <taxon>Bacillati</taxon>
        <taxon>Bacillota</taxon>
        <taxon>Bacilli</taxon>
        <taxon>Bacillales</taxon>
        <taxon>Paenibacillaceae</taxon>
        <taxon>Paenibacillus</taxon>
    </lineage>
</organism>
<dbReference type="InterPro" id="IPR047793">
    <property type="entry name" value="LiaF_C"/>
</dbReference>
<dbReference type="Pfam" id="PF22570">
    <property type="entry name" value="LiaF-TM"/>
    <property type="match status" value="1"/>
</dbReference>
<sequence length="388" mass="44209">MQMRRRVASQVFGGLILIGIGVLFLLRQLGYVSYDIGDLFSDFWPVILIILGIQGLLRGLEHGRGGSFIGPLILLLIGLYFLGDNLDVVDLSAGDFFTLLIPLALILGGLKVIFKPRRPGPPAPPPPAPQNYFPREGQDIEPPKPLESTLDDEFERKFGNTRMDGKSGGSGVSYDNEGRRHVTDWDQYLSKDEEDEDLQGPRDPWQEKKEWVERRRLDREERHERRHQEREERHERRHQERHERRASARSGHGQDWDYGDNKETTNRSTFIGDIHMGREHFQLKHTNISLFIGDTVLDLTNAQIPYGETKINLSAFIGDLKVYIPDDMDLGISVNSSSFIGDMDVLNESRSGFMSSLQYKTPYYKEAGKKIRINVSAFIGDIKVKTVG</sequence>
<evidence type="ECO:0000313" key="6">
    <source>
        <dbReference type="Proteomes" id="UP000029507"/>
    </source>
</evidence>
<evidence type="ECO:0000259" key="3">
    <source>
        <dbReference type="Pfam" id="PF09922"/>
    </source>
</evidence>